<evidence type="ECO:0000256" key="4">
    <source>
        <dbReference type="ARBA" id="ARBA00023163"/>
    </source>
</evidence>
<dbReference type="AlphaFoldDB" id="A0A2P8DH66"/>
<keyword evidence="7" id="KW-1185">Reference proteome</keyword>
<dbReference type="RefSeq" id="WP_211301340.1">
    <property type="nucleotide sequence ID" value="NZ_PYGA01000011.1"/>
</dbReference>
<feature type="domain" description="Sugar-binding" evidence="5">
    <location>
        <begin position="61"/>
        <end position="314"/>
    </location>
</feature>
<gene>
    <name evidence="6" type="ORF">CLV63_111159</name>
</gene>
<accession>A0A2P8DH66</accession>
<dbReference type="PANTHER" id="PTHR34294:SF1">
    <property type="entry name" value="TRANSCRIPTIONAL REGULATOR LSRR"/>
    <property type="match status" value="1"/>
</dbReference>
<organism evidence="6 7">
    <name type="scientific">Murinocardiopsis flavida</name>
    <dbReference type="NCBI Taxonomy" id="645275"/>
    <lineage>
        <taxon>Bacteria</taxon>
        <taxon>Bacillati</taxon>
        <taxon>Actinomycetota</taxon>
        <taxon>Actinomycetes</taxon>
        <taxon>Streptosporangiales</taxon>
        <taxon>Nocardiopsidaceae</taxon>
        <taxon>Murinocardiopsis</taxon>
    </lineage>
</organism>
<evidence type="ECO:0000256" key="1">
    <source>
        <dbReference type="ARBA" id="ARBA00010466"/>
    </source>
</evidence>
<dbReference type="Pfam" id="PF04198">
    <property type="entry name" value="Sugar-bind"/>
    <property type="match status" value="1"/>
</dbReference>
<keyword evidence="2" id="KW-0805">Transcription regulation</keyword>
<dbReference type="PANTHER" id="PTHR34294">
    <property type="entry name" value="TRANSCRIPTIONAL REGULATOR-RELATED"/>
    <property type="match status" value="1"/>
</dbReference>
<comment type="similarity">
    <text evidence="1">Belongs to the SorC transcriptional regulatory family.</text>
</comment>
<evidence type="ECO:0000256" key="2">
    <source>
        <dbReference type="ARBA" id="ARBA00023015"/>
    </source>
</evidence>
<protein>
    <submittedName>
        <fullName evidence="6">Deoxyribonucleoside regulator</fullName>
    </submittedName>
</protein>
<dbReference type="InterPro" id="IPR051054">
    <property type="entry name" value="SorC_transcr_regulators"/>
</dbReference>
<dbReference type="SUPFAM" id="SSF100950">
    <property type="entry name" value="NagB/RpiA/CoA transferase-like"/>
    <property type="match status" value="1"/>
</dbReference>
<evidence type="ECO:0000313" key="7">
    <source>
        <dbReference type="Proteomes" id="UP000240542"/>
    </source>
</evidence>
<comment type="caution">
    <text evidence="6">The sequence shown here is derived from an EMBL/GenBank/DDBJ whole genome shotgun (WGS) entry which is preliminary data.</text>
</comment>
<evidence type="ECO:0000256" key="3">
    <source>
        <dbReference type="ARBA" id="ARBA00023125"/>
    </source>
</evidence>
<dbReference type="GO" id="GO:0030246">
    <property type="term" value="F:carbohydrate binding"/>
    <property type="evidence" value="ECO:0007669"/>
    <property type="project" value="InterPro"/>
</dbReference>
<keyword evidence="4" id="KW-0804">Transcription</keyword>
<evidence type="ECO:0000313" key="6">
    <source>
        <dbReference type="EMBL" id="PSK96564.1"/>
    </source>
</evidence>
<proteinExistence type="inferred from homology"/>
<keyword evidence="3" id="KW-0238">DNA-binding</keyword>
<evidence type="ECO:0000259" key="5">
    <source>
        <dbReference type="Pfam" id="PF04198"/>
    </source>
</evidence>
<reference evidence="6 7" key="1">
    <citation type="submission" date="2018-03" db="EMBL/GenBank/DDBJ databases">
        <title>Genomic Encyclopedia of Archaeal and Bacterial Type Strains, Phase II (KMG-II): from individual species to whole genera.</title>
        <authorList>
            <person name="Goeker M."/>
        </authorList>
    </citation>
    <scope>NUCLEOTIDE SEQUENCE [LARGE SCALE GENOMIC DNA]</scope>
    <source>
        <strain evidence="6 7">DSM 45312</strain>
    </source>
</reference>
<dbReference type="Proteomes" id="UP000240542">
    <property type="component" value="Unassembled WGS sequence"/>
</dbReference>
<name>A0A2P8DH66_9ACTN</name>
<dbReference type="Gene3D" id="3.40.50.1360">
    <property type="match status" value="1"/>
</dbReference>
<sequence>MTDTDYENLLYQVASLYYEHDRTQEQIGAQLHYTRWKVGRMLVEAREAGIVTIEVHHPQARVRTLERRLREELGLRDAVVVAARRPDDEEDLRDQVAGAAADYLARLSPAPRLLGVSWGRTLDLVAGHLAHGWADGVNVVQINGGLSRSRRPTSAQDMASRIAHHGNGTVTLLPVPAIVGKESTRAALEGDDAVSDILRMAAGSDVLLFSPGGISTESVLVGSGHIDAADITRLAESGAVGDVLGRFVGADGAVVDPVLDARTLGLPPAALRAADVSIAVVSGPAKHAVCAAVVTSGMCSTLITDDRTAATLLRAEGDDGADGADGAEGGEGR</sequence>
<dbReference type="EMBL" id="PYGA01000011">
    <property type="protein sequence ID" value="PSK96564.1"/>
    <property type="molecule type" value="Genomic_DNA"/>
</dbReference>
<dbReference type="InterPro" id="IPR007324">
    <property type="entry name" value="Sugar-bd_dom_put"/>
</dbReference>
<dbReference type="InterPro" id="IPR037171">
    <property type="entry name" value="NagB/RpiA_transferase-like"/>
</dbReference>
<dbReference type="GO" id="GO:0003677">
    <property type="term" value="F:DNA binding"/>
    <property type="evidence" value="ECO:0007669"/>
    <property type="project" value="UniProtKB-KW"/>
</dbReference>
<dbReference type="Gene3D" id="1.10.10.60">
    <property type="entry name" value="Homeodomain-like"/>
    <property type="match status" value="1"/>
</dbReference>